<evidence type="ECO:0000313" key="3">
    <source>
        <dbReference type="Proteomes" id="UP000467840"/>
    </source>
</evidence>
<dbReference type="InterPro" id="IPR002745">
    <property type="entry name" value="Ptrans_KptA/Tpt1"/>
</dbReference>
<dbReference type="PANTHER" id="PTHR12684">
    <property type="entry name" value="PUTATIVE PHOSPHOTRANSFERASE"/>
    <property type="match status" value="1"/>
</dbReference>
<accession>A0A6A6KXR1</accession>
<dbReference type="GO" id="GO:0000215">
    <property type="term" value="F:tRNA 2'-phosphotransferase activity"/>
    <property type="evidence" value="ECO:0007669"/>
    <property type="project" value="TreeGrafter"/>
</dbReference>
<proteinExistence type="predicted"/>
<gene>
    <name evidence="2" type="ORF">GH714_029103</name>
</gene>
<evidence type="ECO:0000256" key="1">
    <source>
        <dbReference type="SAM" id="MobiDB-lite"/>
    </source>
</evidence>
<feature type="region of interest" description="Disordered" evidence="1">
    <location>
        <begin position="1"/>
        <end position="20"/>
    </location>
</feature>
<protein>
    <recommendedName>
        <fullName evidence="4">2'-phosphotransferase</fullName>
    </recommendedName>
</protein>
<evidence type="ECO:0008006" key="4">
    <source>
        <dbReference type="Google" id="ProtNLM"/>
    </source>
</evidence>
<dbReference type="GO" id="GO:0006388">
    <property type="term" value="P:tRNA splicing, via endonucleolytic cleavage and ligation"/>
    <property type="evidence" value="ECO:0007669"/>
    <property type="project" value="TreeGrafter"/>
</dbReference>
<reference evidence="2 3" key="1">
    <citation type="journal article" date="2020" name="Mol. Plant">
        <title>The Chromosome-Based Rubber Tree Genome Provides New Insights into Spurge Genome Evolution and Rubber Biosynthesis.</title>
        <authorList>
            <person name="Liu J."/>
            <person name="Shi C."/>
            <person name="Shi C.C."/>
            <person name="Li W."/>
            <person name="Zhang Q.J."/>
            <person name="Zhang Y."/>
            <person name="Li K."/>
            <person name="Lu H.F."/>
            <person name="Shi C."/>
            <person name="Zhu S.T."/>
            <person name="Xiao Z.Y."/>
            <person name="Nan H."/>
            <person name="Yue Y."/>
            <person name="Zhu X.G."/>
            <person name="Wu Y."/>
            <person name="Hong X.N."/>
            <person name="Fan G.Y."/>
            <person name="Tong Y."/>
            <person name="Zhang D."/>
            <person name="Mao C.L."/>
            <person name="Liu Y.L."/>
            <person name="Hao S.J."/>
            <person name="Liu W.Q."/>
            <person name="Lv M.Q."/>
            <person name="Zhang H.B."/>
            <person name="Liu Y."/>
            <person name="Hu-Tang G.R."/>
            <person name="Wang J.P."/>
            <person name="Wang J.H."/>
            <person name="Sun Y.H."/>
            <person name="Ni S.B."/>
            <person name="Chen W.B."/>
            <person name="Zhang X.C."/>
            <person name="Jiao Y.N."/>
            <person name="Eichler E.E."/>
            <person name="Li G.H."/>
            <person name="Liu X."/>
            <person name="Gao L.Z."/>
        </authorList>
    </citation>
    <scope>NUCLEOTIDE SEQUENCE [LARGE SCALE GENOMIC DNA]</scope>
    <source>
        <strain evidence="3">cv. GT1</strain>
        <tissue evidence="2">Leaf</tissue>
    </source>
</reference>
<comment type="caution">
    <text evidence="2">The sequence shown here is derived from an EMBL/GenBank/DDBJ whole genome shotgun (WGS) entry which is preliminary data.</text>
</comment>
<name>A0A6A6KXR1_HEVBR</name>
<sequence length="66" mass="7367">MRNHGERSRGHSGGGGGGKDKIDALGRLLTHILRHMATELNLNMRSDSLWQSVRLVFDQNNGLRND</sequence>
<keyword evidence="3" id="KW-1185">Reference proteome</keyword>
<evidence type="ECO:0000313" key="2">
    <source>
        <dbReference type="EMBL" id="KAF2292803.1"/>
    </source>
</evidence>
<dbReference type="PANTHER" id="PTHR12684:SF2">
    <property type="entry name" value="TRNA 2'-PHOSPHOTRANSFERASE 1"/>
    <property type="match status" value="1"/>
</dbReference>
<dbReference type="EMBL" id="JAAGAX010000014">
    <property type="protein sequence ID" value="KAF2292803.1"/>
    <property type="molecule type" value="Genomic_DNA"/>
</dbReference>
<dbReference type="AlphaFoldDB" id="A0A6A6KXR1"/>
<dbReference type="Proteomes" id="UP000467840">
    <property type="component" value="Chromosome 13"/>
</dbReference>
<organism evidence="2 3">
    <name type="scientific">Hevea brasiliensis</name>
    <name type="common">Para rubber tree</name>
    <name type="synonym">Siphonia brasiliensis</name>
    <dbReference type="NCBI Taxonomy" id="3981"/>
    <lineage>
        <taxon>Eukaryota</taxon>
        <taxon>Viridiplantae</taxon>
        <taxon>Streptophyta</taxon>
        <taxon>Embryophyta</taxon>
        <taxon>Tracheophyta</taxon>
        <taxon>Spermatophyta</taxon>
        <taxon>Magnoliopsida</taxon>
        <taxon>eudicotyledons</taxon>
        <taxon>Gunneridae</taxon>
        <taxon>Pentapetalae</taxon>
        <taxon>rosids</taxon>
        <taxon>fabids</taxon>
        <taxon>Malpighiales</taxon>
        <taxon>Euphorbiaceae</taxon>
        <taxon>Crotonoideae</taxon>
        <taxon>Micrandreae</taxon>
        <taxon>Hevea</taxon>
    </lineage>
</organism>